<organism evidence="1 2">
    <name type="scientific">Octadecabacter dasysiphoniae</name>
    <dbReference type="NCBI Taxonomy" id="2909341"/>
    <lineage>
        <taxon>Bacteria</taxon>
        <taxon>Pseudomonadati</taxon>
        <taxon>Pseudomonadota</taxon>
        <taxon>Alphaproteobacteria</taxon>
        <taxon>Rhodobacterales</taxon>
        <taxon>Roseobacteraceae</taxon>
        <taxon>Octadecabacter</taxon>
    </lineage>
</organism>
<evidence type="ECO:0000313" key="1">
    <source>
        <dbReference type="EMBL" id="MCF2870025.1"/>
    </source>
</evidence>
<name>A0ABS9CS19_9RHOB</name>
<accession>A0ABS9CS19</accession>
<gene>
    <name evidence="1" type="ORF">L0664_03000</name>
</gene>
<dbReference type="Proteomes" id="UP001200557">
    <property type="component" value="Unassembled WGS sequence"/>
</dbReference>
<sequence length="185" mass="20040">MSGIGHNSGRVDEPGKQWRTYAWAKARKALMPRLPIEVVRRRVARAKELGLPYKTYAGLRAASGDDLIGFMFSTNALDVLSKGDAIAAEKARKINELIEARKLALMHKPITAPQVVPPLQAAYAAPAPLAPWNATRNHLRDTFIAAKTPASRMVLVYDTALEGEWADAAHMAGALPAPQFFGDAG</sequence>
<reference evidence="1 2" key="1">
    <citation type="submission" date="2022-01" db="EMBL/GenBank/DDBJ databases">
        <title>Octadecabacter sp. nov., isolated from a marine alga.</title>
        <authorList>
            <person name="Jin M.S."/>
            <person name="Kim H.M."/>
            <person name="Han D.M."/>
            <person name="Jung J.J."/>
            <person name="Jeon C.O."/>
        </authorList>
    </citation>
    <scope>NUCLEOTIDE SEQUENCE [LARGE SCALE GENOMIC DNA]</scope>
    <source>
        <strain evidence="1 2">G9-8</strain>
    </source>
</reference>
<protein>
    <submittedName>
        <fullName evidence="1">Uncharacterized protein</fullName>
    </submittedName>
</protein>
<evidence type="ECO:0000313" key="2">
    <source>
        <dbReference type="Proteomes" id="UP001200557"/>
    </source>
</evidence>
<proteinExistence type="predicted"/>
<dbReference type="RefSeq" id="WP_235224145.1">
    <property type="nucleotide sequence ID" value="NZ_JAKGAQ010000001.1"/>
</dbReference>
<keyword evidence="2" id="KW-1185">Reference proteome</keyword>
<dbReference type="EMBL" id="JAKGAQ010000001">
    <property type="protein sequence ID" value="MCF2870025.1"/>
    <property type="molecule type" value="Genomic_DNA"/>
</dbReference>
<comment type="caution">
    <text evidence="1">The sequence shown here is derived from an EMBL/GenBank/DDBJ whole genome shotgun (WGS) entry which is preliminary data.</text>
</comment>